<reference evidence="2 3" key="1">
    <citation type="journal article" date="2018" name="MBio">
        <title>Comparative Genomics Reveals the Core Gene Toolbox for the Fungus-Insect Symbiosis.</title>
        <authorList>
            <person name="Wang Y."/>
            <person name="Stata M."/>
            <person name="Wang W."/>
            <person name="Stajich J.E."/>
            <person name="White M.M."/>
            <person name="Moncalvo J.M."/>
        </authorList>
    </citation>
    <scope>NUCLEOTIDE SEQUENCE [LARGE SCALE GENOMIC DNA]</scope>
    <source>
        <strain evidence="2 3">AUS-126-30</strain>
    </source>
</reference>
<evidence type="ECO:0000256" key="1">
    <source>
        <dbReference type="SAM" id="MobiDB-lite"/>
    </source>
</evidence>
<gene>
    <name evidence="2" type="ORF">BB558_002094</name>
</gene>
<feature type="non-terminal residue" evidence="2">
    <location>
        <position position="64"/>
    </location>
</feature>
<feature type="region of interest" description="Disordered" evidence="1">
    <location>
        <begin position="1"/>
        <end position="64"/>
    </location>
</feature>
<evidence type="ECO:0000313" key="3">
    <source>
        <dbReference type="Proteomes" id="UP000245591"/>
    </source>
</evidence>
<evidence type="ECO:0000313" key="2">
    <source>
        <dbReference type="EMBL" id="PWA01782.1"/>
    </source>
</evidence>
<name>A0A2U1J9J2_SMIAN</name>
<proteinExistence type="predicted"/>
<protein>
    <submittedName>
        <fullName evidence="2">Uncharacterized protein</fullName>
    </submittedName>
</protein>
<dbReference type="Proteomes" id="UP000245591">
    <property type="component" value="Unassembled WGS sequence"/>
</dbReference>
<dbReference type="AlphaFoldDB" id="A0A2U1J9J2"/>
<accession>A0A2U1J9J2</accession>
<dbReference type="EMBL" id="MBFU01000133">
    <property type="protein sequence ID" value="PWA01782.1"/>
    <property type="molecule type" value="Genomic_DNA"/>
</dbReference>
<comment type="caution">
    <text evidence="2">The sequence shown here is derived from an EMBL/GenBank/DDBJ whole genome shotgun (WGS) entry which is preliminary data.</text>
</comment>
<keyword evidence="3" id="KW-1185">Reference proteome</keyword>
<sequence>MEPSAGGEQKPRKEILSSMSGQKSNKKSDVEKTESSPIVESKPRIKNIPKVFPGTSGAPVFDGK</sequence>
<organism evidence="2 3">
    <name type="scientific">Smittium angustum</name>
    <dbReference type="NCBI Taxonomy" id="133377"/>
    <lineage>
        <taxon>Eukaryota</taxon>
        <taxon>Fungi</taxon>
        <taxon>Fungi incertae sedis</taxon>
        <taxon>Zoopagomycota</taxon>
        <taxon>Kickxellomycotina</taxon>
        <taxon>Harpellomycetes</taxon>
        <taxon>Harpellales</taxon>
        <taxon>Legeriomycetaceae</taxon>
        <taxon>Smittium</taxon>
    </lineage>
</organism>